<keyword evidence="6" id="KW-1185">Reference proteome</keyword>
<dbReference type="OrthoDB" id="9814490at2"/>
<dbReference type="PANTHER" id="PTHR43300">
    <property type="entry name" value="ACETYLTRANSFERASE"/>
    <property type="match status" value="1"/>
</dbReference>
<evidence type="ECO:0000256" key="2">
    <source>
        <dbReference type="ARBA" id="ARBA00022679"/>
    </source>
</evidence>
<dbReference type="InterPro" id="IPR018357">
    <property type="entry name" value="Hexapep_transf_CS"/>
</dbReference>
<comment type="caution">
    <text evidence="5">The sequence shown here is derived from an EMBL/GenBank/DDBJ whole genome shotgun (WGS) entry which is preliminary data.</text>
</comment>
<dbReference type="GO" id="GO:0016746">
    <property type="term" value="F:acyltransferase activity"/>
    <property type="evidence" value="ECO:0007669"/>
    <property type="project" value="UniProtKB-KW"/>
</dbReference>
<dbReference type="Proteomes" id="UP000240357">
    <property type="component" value="Unassembled WGS sequence"/>
</dbReference>
<reference evidence="5 6" key="1">
    <citation type="submission" date="2018-03" db="EMBL/GenBank/DDBJ databases">
        <title>Adhaeribacter sp. HMF7605 Genome sequencing and assembly.</title>
        <authorList>
            <person name="Kang H."/>
            <person name="Kang J."/>
            <person name="Cha I."/>
            <person name="Kim H."/>
            <person name="Joh K."/>
        </authorList>
    </citation>
    <scope>NUCLEOTIDE SEQUENCE [LARGE SCALE GENOMIC DNA]</scope>
    <source>
        <strain evidence="5 6">HMF7605</strain>
    </source>
</reference>
<keyword evidence="2 5" id="KW-0808">Transferase</keyword>
<dbReference type="RefSeq" id="WP_106925319.1">
    <property type="nucleotide sequence ID" value="NZ_PYFT01000001.1"/>
</dbReference>
<dbReference type="InterPro" id="IPR001451">
    <property type="entry name" value="Hexapep"/>
</dbReference>
<gene>
    <name evidence="5" type="ORF">AHMF7605_00270</name>
</gene>
<keyword evidence="4" id="KW-0012">Acyltransferase</keyword>
<dbReference type="PANTHER" id="PTHR43300:SF11">
    <property type="entry name" value="ACETYLTRANSFERASE RV3034C-RELATED"/>
    <property type="match status" value="1"/>
</dbReference>
<keyword evidence="3" id="KW-0677">Repeat</keyword>
<evidence type="ECO:0000256" key="4">
    <source>
        <dbReference type="ARBA" id="ARBA00023315"/>
    </source>
</evidence>
<name>A0A2T2Y974_9BACT</name>
<dbReference type="InterPro" id="IPR011004">
    <property type="entry name" value="Trimer_LpxA-like_sf"/>
</dbReference>
<evidence type="ECO:0000256" key="3">
    <source>
        <dbReference type="ARBA" id="ARBA00022737"/>
    </source>
</evidence>
<accession>A0A2T2Y974</accession>
<dbReference type="EMBL" id="PYFT01000001">
    <property type="protein sequence ID" value="PSR52062.1"/>
    <property type="molecule type" value="Genomic_DNA"/>
</dbReference>
<evidence type="ECO:0000256" key="1">
    <source>
        <dbReference type="ARBA" id="ARBA00007274"/>
    </source>
</evidence>
<evidence type="ECO:0000313" key="5">
    <source>
        <dbReference type="EMBL" id="PSR52062.1"/>
    </source>
</evidence>
<evidence type="ECO:0000313" key="6">
    <source>
        <dbReference type="Proteomes" id="UP000240357"/>
    </source>
</evidence>
<comment type="similarity">
    <text evidence="1">Belongs to the transferase hexapeptide repeat family.</text>
</comment>
<dbReference type="Gene3D" id="2.160.10.10">
    <property type="entry name" value="Hexapeptide repeat proteins"/>
    <property type="match status" value="1"/>
</dbReference>
<dbReference type="CDD" id="cd03349">
    <property type="entry name" value="LbH_XAT"/>
    <property type="match status" value="1"/>
</dbReference>
<protein>
    <submittedName>
        <fullName evidence="5">Acetyltransferase</fullName>
    </submittedName>
</protein>
<dbReference type="SUPFAM" id="SSF51161">
    <property type="entry name" value="Trimeric LpxA-like enzymes"/>
    <property type="match status" value="1"/>
</dbReference>
<organism evidence="5 6">
    <name type="scientific">Adhaeribacter arboris</name>
    <dbReference type="NCBI Taxonomy" id="2072846"/>
    <lineage>
        <taxon>Bacteria</taxon>
        <taxon>Pseudomonadati</taxon>
        <taxon>Bacteroidota</taxon>
        <taxon>Cytophagia</taxon>
        <taxon>Cytophagales</taxon>
        <taxon>Hymenobacteraceae</taxon>
        <taxon>Adhaeribacter</taxon>
    </lineage>
</organism>
<dbReference type="AlphaFoldDB" id="A0A2T2Y974"/>
<dbReference type="Pfam" id="PF00132">
    <property type="entry name" value="Hexapep"/>
    <property type="match status" value="1"/>
</dbReference>
<dbReference type="PROSITE" id="PS00101">
    <property type="entry name" value="HEXAPEP_TRANSFERASES"/>
    <property type="match status" value="1"/>
</dbReference>
<sequence>MLILITKKIFDWFNAKWINGKVHVTSIVQQCDLGENVRVSKHSYCYNTKVGAYSYFSGYNLIVNSNIGKFCSVGLYVSICPGKHPTSTFVSTSPVFYSLNKPTFSSYQAFKEAGSVEIGHDVWIGSNAVILDDIKIGHGAIIAAGSIVSRDVEPYTIVGGVPAKFIKKRFSDEVITKLLNSKWWDKSDDWLKENYESMQNIDKFLKIIQNNN</sequence>
<dbReference type="InterPro" id="IPR050179">
    <property type="entry name" value="Trans_hexapeptide_repeat"/>
</dbReference>
<proteinExistence type="inferred from homology"/>